<feature type="transmembrane region" description="Helical" evidence="7">
    <location>
        <begin position="55"/>
        <end position="74"/>
    </location>
</feature>
<dbReference type="EMBL" id="HBIC01051791">
    <property type="protein sequence ID" value="CAE0297726.1"/>
    <property type="molecule type" value="Transcribed_RNA"/>
</dbReference>
<dbReference type="GO" id="GO:1905515">
    <property type="term" value="P:non-motile cilium assembly"/>
    <property type="evidence" value="ECO:0007669"/>
    <property type="project" value="TreeGrafter"/>
</dbReference>
<dbReference type="GO" id="GO:0016020">
    <property type="term" value="C:membrane"/>
    <property type="evidence" value="ECO:0007669"/>
    <property type="project" value="UniProtKB-SubCell"/>
</dbReference>
<accession>A0A7S3HJZ1</accession>
<comment type="subcellular location">
    <subcellularLocation>
        <location evidence="1">Membrane</location>
        <topology evidence="1">Multi-pass membrane protein</topology>
    </subcellularLocation>
</comment>
<dbReference type="AlphaFoldDB" id="A0A7S3HJZ1"/>
<evidence type="ECO:0000313" key="8">
    <source>
        <dbReference type="EMBL" id="CAE0297726.1"/>
    </source>
</evidence>
<keyword evidence="3 7" id="KW-0812">Transmembrane</keyword>
<reference evidence="8" key="1">
    <citation type="submission" date="2021-01" db="EMBL/GenBank/DDBJ databases">
        <authorList>
            <person name="Corre E."/>
            <person name="Pelletier E."/>
            <person name="Niang G."/>
            <person name="Scheremetjew M."/>
            <person name="Finn R."/>
            <person name="Kale V."/>
            <person name="Holt S."/>
            <person name="Cochrane G."/>
            <person name="Meng A."/>
            <person name="Brown T."/>
            <person name="Cohen L."/>
        </authorList>
    </citation>
    <scope>NUCLEOTIDE SEQUENCE</scope>
    <source>
        <strain evidence="8">CCAP 955/1</strain>
    </source>
</reference>
<proteinExistence type="predicted"/>
<organism evidence="8">
    <name type="scientific">Spumella elongata</name>
    <dbReference type="NCBI Taxonomy" id="89044"/>
    <lineage>
        <taxon>Eukaryota</taxon>
        <taxon>Sar</taxon>
        <taxon>Stramenopiles</taxon>
        <taxon>Ochrophyta</taxon>
        <taxon>Chrysophyceae</taxon>
        <taxon>Chromulinales</taxon>
        <taxon>Chromulinaceae</taxon>
        <taxon>Spumella</taxon>
    </lineage>
</organism>
<evidence type="ECO:0000256" key="6">
    <source>
        <dbReference type="ARBA" id="ARBA00023136"/>
    </source>
</evidence>
<feature type="transmembrane region" description="Helical" evidence="7">
    <location>
        <begin position="86"/>
        <end position="106"/>
    </location>
</feature>
<keyword evidence="4" id="KW-0970">Cilium biogenesis/degradation</keyword>
<evidence type="ECO:0000256" key="7">
    <source>
        <dbReference type="SAM" id="Phobius"/>
    </source>
</evidence>
<dbReference type="InterPro" id="IPR029248">
    <property type="entry name" value="TMEM107"/>
</dbReference>
<feature type="transmembrane region" description="Helical" evidence="7">
    <location>
        <begin position="7"/>
        <end position="30"/>
    </location>
</feature>
<evidence type="ECO:0000256" key="4">
    <source>
        <dbReference type="ARBA" id="ARBA00022794"/>
    </source>
</evidence>
<keyword evidence="6 7" id="KW-0472">Membrane</keyword>
<evidence type="ECO:0000256" key="3">
    <source>
        <dbReference type="ARBA" id="ARBA00022692"/>
    </source>
</evidence>
<dbReference type="PANTHER" id="PTHR34341">
    <property type="entry name" value="TRANSMEMBRANE PROTEIN 107"/>
    <property type="match status" value="1"/>
</dbReference>
<evidence type="ECO:0000256" key="1">
    <source>
        <dbReference type="ARBA" id="ARBA00004141"/>
    </source>
</evidence>
<sequence>MATVQQYLISARFITTMGHFIALLLLFSTIDNNIDESLGDNYDSEEKQWATETSWAALIIGFLCFVCDFAGLFFGTSLFYNTGNMFHILVHFIGGILLSWVVTYSWNYKALWPIVATCNIPTALYEISILLGIKVFKIIVY</sequence>
<evidence type="ECO:0000256" key="5">
    <source>
        <dbReference type="ARBA" id="ARBA00022989"/>
    </source>
</evidence>
<dbReference type="GO" id="GO:1904491">
    <property type="term" value="P:protein localization to ciliary transition zone"/>
    <property type="evidence" value="ECO:0007669"/>
    <property type="project" value="TreeGrafter"/>
</dbReference>
<dbReference type="Pfam" id="PF14995">
    <property type="entry name" value="TMEM107"/>
    <property type="match status" value="1"/>
</dbReference>
<feature type="transmembrane region" description="Helical" evidence="7">
    <location>
        <begin position="112"/>
        <end position="133"/>
    </location>
</feature>
<evidence type="ECO:0000256" key="2">
    <source>
        <dbReference type="ARBA" id="ARBA00015652"/>
    </source>
</evidence>
<dbReference type="PANTHER" id="PTHR34341:SF1">
    <property type="entry name" value="TRANSMEMBRANE PROTEIN 107"/>
    <property type="match status" value="1"/>
</dbReference>
<protein>
    <recommendedName>
        <fullName evidence="2">Transmembrane protein 107</fullName>
    </recommendedName>
</protein>
<name>A0A7S3HJZ1_9STRA</name>
<gene>
    <name evidence="8" type="ORF">SELO1098_LOCUS26580</name>
</gene>
<dbReference type="GO" id="GO:0036038">
    <property type="term" value="C:MKS complex"/>
    <property type="evidence" value="ECO:0007669"/>
    <property type="project" value="TreeGrafter"/>
</dbReference>
<keyword evidence="5 7" id="KW-1133">Transmembrane helix</keyword>